<keyword evidence="13 16" id="KW-0539">Nucleus</keyword>
<dbReference type="PROSITE" id="PS51189">
    <property type="entry name" value="FAT"/>
    <property type="match status" value="1"/>
</dbReference>
<accession>A0A4T0WZ33</accession>
<evidence type="ECO:0000256" key="10">
    <source>
        <dbReference type="ARBA" id="ARBA00022777"/>
    </source>
</evidence>
<dbReference type="PANTHER" id="PTHR37079">
    <property type="entry name" value="SERINE/THREONINE-PROTEIN KINASE ATM"/>
    <property type="match status" value="1"/>
</dbReference>
<dbReference type="GO" id="GO:0004674">
    <property type="term" value="F:protein serine/threonine kinase activity"/>
    <property type="evidence" value="ECO:0007669"/>
    <property type="project" value="UniProtKB-KW"/>
</dbReference>
<dbReference type="STRING" id="52247.A0A4T0WZ33"/>
<comment type="catalytic activity">
    <reaction evidence="15">
        <text>L-seryl-[protein] + ATP = O-phospho-L-seryl-[protein] + ADP + H(+)</text>
        <dbReference type="Rhea" id="RHEA:17989"/>
        <dbReference type="Rhea" id="RHEA-COMP:9863"/>
        <dbReference type="Rhea" id="RHEA-COMP:11604"/>
        <dbReference type="ChEBI" id="CHEBI:15378"/>
        <dbReference type="ChEBI" id="CHEBI:29999"/>
        <dbReference type="ChEBI" id="CHEBI:30616"/>
        <dbReference type="ChEBI" id="CHEBI:83421"/>
        <dbReference type="ChEBI" id="CHEBI:456216"/>
        <dbReference type="EC" id="2.7.11.1"/>
    </reaction>
</comment>
<keyword evidence="11 16" id="KW-0067">ATP-binding</keyword>
<dbReference type="PROSITE" id="PS00915">
    <property type="entry name" value="PI3_4_KINASE_1"/>
    <property type="match status" value="1"/>
</dbReference>
<evidence type="ECO:0000256" key="9">
    <source>
        <dbReference type="ARBA" id="ARBA00022763"/>
    </source>
</evidence>
<dbReference type="Gene3D" id="1.10.1070.11">
    <property type="entry name" value="Phosphatidylinositol 3-/4-kinase, catalytic domain"/>
    <property type="match status" value="1"/>
</dbReference>
<dbReference type="GO" id="GO:0035556">
    <property type="term" value="P:intracellular signal transduction"/>
    <property type="evidence" value="ECO:0007669"/>
    <property type="project" value="UniProtKB-ARBA"/>
</dbReference>
<name>A0A4T0WZ33_9ASCO</name>
<evidence type="ECO:0000256" key="6">
    <source>
        <dbReference type="ARBA" id="ARBA00022527"/>
    </source>
</evidence>
<dbReference type="InterPro" id="IPR021668">
    <property type="entry name" value="TAN"/>
</dbReference>
<dbReference type="InterPro" id="IPR044107">
    <property type="entry name" value="PIKKc_ATM"/>
</dbReference>
<sequence length="2969" mass="340792">MLHDSLESICELLLSNKIRDRNDALERLQDINFSTPSTVDSITHELLIKVVNCLDVFLNSDTVVYERSNINLVVAARLTKASSILRVILTHVWGNPKFISLYKPRQSERLVEMLLRHFTCEPIDEETQICQPTISNMSKSLNFLLAIQCFKDHMFSSTYELILDKSIMCLNIIFSDSYNSSKYETVTTNLLSLISHFLSPSNTSDLQILNNSHKDYYNKTFDLCLLYFKHFFSDTKREKESMILIFKIINKCLFALSTENVKLCYQFFKLGLQYLLDVKAITSLKFVTEIAIFINLIPSFINLAELEKLEGDNWKINFCGELINEKLPTRSSRIDRSESSIIFSGAMNPALQADESLILSDSQGSDDENISKKREHSEHLNLDSNLTEIGKLLEIVIGLLNDHMFRRQLELGNESVKYRSFSIPKREISLFNFKNLYFKNGNSPIPWLLRVGFSRLLISFYTLRPNVSSLQLTRIKRSHGEPFNYGYSFRLSEYVFHFDDPISFFVSIIVDDPYKGDYNSLVICQMFTLFLAYIQSADKLSEDCIIVKATKDDVDILSKLIDTFERNDHNVKFWLFYAAIVFHTFCYQFKSVKRMETKGMCESIAFEKLMKYSLEFLKDPLMSNLACTFLTNISIFYFTDTSTKISLKKSLLQQYQNVMELSEINGPSYINKESILFWITSSVICKNFNFTSAKLFNFSSEDEVNSFSYRVGNWLLSKLDSLGDSPFLDDAILVTDFVKWLLGETVLCLNPGVLSGNDFYQGDLYILFQAMRFHFKVCDSILHKNFTVSDEFSDSSSNFTAMKLSSGSSTSGKIRTLFSRFINLTFTKDDYSWVKWTLITTHSFSIDTMDTTMLSLNDWGNMLLDRVKDLKDHNELSVILHIYYDFMLLLPLETNADIVHIIPQSELLDLTVNLLNSGENPDKSKRVTDLFDSLVGSNFERYIPNFPDYHMYRSDKLTLTCSKLEQKAMLFFLRSHNSPGNISPETAICFSSKLKSKFQFLATQYELMKFFKNKSSNLTESLLDQLYNLLTMLLEAHETKMFESSLVVVTDLFERFSDTWIDSGTGIEADGKALYEFLQNIDSKNMLHTNNTAVAFFKLLIKLLLHSSQFNVGGKSELHNKVIELFGSFSNIQRYKIAAYVGDYIEANFTEQIEVYSSFVGSFNSPQQSIEKTAMFCSFMLAISQSSDSITIACICNLLQLSKFNKIYSYIKSAIAGITAKIGLKNTTTLFLNFKEVLLKCWMGFGIPITDFPYSLFGFNSVTQFYRKCYKEIIALALAYDNLNIVSLISKSISMKESSITNDSMALSISLSWTKGGIRNKVFNTLEIYYKSPKILKANFKEQFLLVIYNLLRFCDCSIKSDLTSIFECNREEVALLFATGSSKIAFLDEYDLCIKPKCCVDMLKYFSETCGLKDIWTPSLTYHLASKILLLIERSILKNEKLLHVRRLKLLLMLGINSLSDSSVCELVITNITPLLYISSLIDEVAPIINIILKRHSVIQPNLTINTCFVLLNTLLRLDKNPTTKQMATMLEMVVSKELFQDYYPVYIFALNSLTGQSIQIDIDMEVFINRAWLDPSETNVAVELLSSLFDTNIEFESLVAVKSNFIPSPDYIQNLYNIKRKPGLFLSNPMLLWIGRSLGAYYLHTGKCPKSQGYEFYTQMINSNCGDFTREVKSLNSIFSSMISHAKSCTLKEKYCFETIVGVITYREKILLENSNSVISYDDLFLSMESHVEPIGNYLCSLLIEQVEDETPSYYKNTLDQVLNGFSALVQTSNFQDWMSQILFSLINELSSQTPIVILLATYICHIPKFSVDCFCQLILFYIENQPLKRVQYIAKMMHEFFMQDYTFVETEAIEVFVELVLLIRVGNRNANDKFISVLSNLDMLLVVDAALHIKKFKTALMLYEDYVSKSTDIVDDGCIYSSVDINRLKIIYSGLKDRDLISGLPTIPELEYGVQSLKSNSSWREMMFSNAIFDTCLRSRDTLSSPPIDDISRGMMNMGWIGASKIVSEFSRNIADRTSLDDDQLYEQLWKLNQWDIPSTGKPQTENQSIYFLLKNIKEDMSLDRTICDTITKNLVKLDTEKFGSQDKTSNEKLESWMRTLSICFSTEAIISPIVNTNLNAQNFSSSTEWFDNATCDEFENILLSRCTLLELIGNARSLHLDKNIIFDKKFYWSAMVSELHRYNSLMILKNQIQKSINASVRLNQISKDIFKAKDSRINRVAKFNLARSFWMERSDTRFPIETLKSIIYHDAGSLNNKQSLASNETIVPSFEISTNYLLATLSQWCEESKQETFGTLIDTYVSEIVESFNQQSGLTYEKDTGLTYHIIAKLCDDQITKTQDDPLLQKLSQSITLLEQDIVTLTNYVREDNIDNNKKKYAIQDLNRLKLRHKVQAKELTLLKKERKKYAVKAVNFYFKSIAFRNHNYIETDIDRFCSLWIEHNDIPLNESELLGLPTRDFVPWGNQLVSRLLDEKSTFQGLLRKLIINMTYSHPFHTLYLLKSLRIIRNESDDSAAISRGEVAEQIWKILANSVNKFNVEGFHNIVESVDVFADKSVEIANLKLKNTKKIPLLKLPNGTWWKNDLPQLGLPSPVKNIVVSENKPYRVSELPIMQRVNEIITTASSGVSHPKIMKFSLSTGESQKMLMKAPDDLRQDSIMKQVFEKVNGLLRQDIETRKRNLRIVTYNVLPLGPTSGILEFVPNSMPLVDILKSLHQNDSMDINEARMKMKEVQTQSKSVRYQTYKEICKKIKPCLKDFFFNNFTLPDTWFNSRTLYCHGIATTSITGYILGIGDRHCNNILLDKSSGEPIHIDFGIAFDQGKLLPIPETVPFRLTRDIVDGMGVTRVNGMFSKSCEHVIRVLRSNTQYIAGILDVLKYDPLYSWTLSPLRKRKLRQIYFNGDENNANLIEEFHKTDIGSEANNAIETVKKKLEAKGLSDEAIVRELIREAEDPKNLCLLFMGWSPFL</sequence>
<dbReference type="SUPFAM" id="SSF56112">
    <property type="entry name" value="Protein kinase-like (PK-like)"/>
    <property type="match status" value="1"/>
</dbReference>
<comment type="catalytic activity">
    <reaction evidence="14 16">
        <text>L-threonyl-[protein] + ATP = O-phospho-L-threonyl-[protein] + ADP + H(+)</text>
        <dbReference type="Rhea" id="RHEA:46608"/>
        <dbReference type="Rhea" id="RHEA-COMP:11060"/>
        <dbReference type="Rhea" id="RHEA-COMP:11605"/>
        <dbReference type="ChEBI" id="CHEBI:15378"/>
        <dbReference type="ChEBI" id="CHEBI:30013"/>
        <dbReference type="ChEBI" id="CHEBI:30616"/>
        <dbReference type="ChEBI" id="CHEBI:61977"/>
        <dbReference type="ChEBI" id="CHEBI:456216"/>
        <dbReference type="EC" id="2.7.11.1"/>
    </reaction>
</comment>
<keyword evidence="7 16" id="KW-0808">Transferase</keyword>
<dbReference type="InterPro" id="IPR003152">
    <property type="entry name" value="FATC_dom"/>
</dbReference>
<gene>
    <name evidence="20" type="ORF">CANINC_003320</name>
</gene>
<keyword evidence="8 16" id="KW-0547">Nucleotide-binding</keyword>
<dbReference type="GO" id="GO:0005524">
    <property type="term" value="F:ATP binding"/>
    <property type="evidence" value="ECO:0007669"/>
    <property type="project" value="UniProtKB-KW"/>
</dbReference>
<evidence type="ECO:0000256" key="11">
    <source>
        <dbReference type="ARBA" id="ARBA00022840"/>
    </source>
</evidence>
<evidence type="ECO:0000259" key="17">
    <source>
        <dbReference type="PROSITE" id="PS50290"/>
    </source>
</evidence>
<keyword evidence="16" id="KW-0158">Chromosome</keyword>
<dbReference type="GO" id="GO:0006325">
    <property type="term" value="P:chromatin organization"/>
    <property type="evidence" value="ECO:0007669"/>
    <property type="project" value="UniProtKB-KW"/>
</dbReference>
<dbReference type="GO" id="GO:0006281">
    <property type="term" value="P:DNA repair"/>
    <property type="evidence" value="ECO:0007669"/>
    <property type="project" value="InterPro"/>
</dbReference>
<evidence type="ECO:0000256" key="1">
    <source>
        <dbReference type="ARBA" id="ARBA00004123"/>
    </source>
</evidence>
<dbReference type="InterPro" id="IPR014009">
    <property type="entry name" value="PIK_FAT"/>
</dbReference>
<keyword evidence="9 16" id="KW-0227">DNA damage</keyword>
<reference evidence="20 21" key="1">
    <citation type="journal article" date="2019" name="Front. Genet.">
        <title>Whole-Genome Sequencing of the Opportunistic Yeast Pathogen Candida inconspicua Uncovers Its Hybrid Origin.</title>
        <authorList>
            <person name="Mixao V."/>
            <person name="Hansen A.P."/>
            <person name="Saus E."/>
            <person name="Boekhout T."/>
            <person name="Lass-Florl C."/>
            <person name="Gabaldon T."/>
        </authorList>
    </citation>
    <scope>NUCLEOTIDE SEQUENCE [LARGE SCALE GENOMIC DNA]</scope>
    <source>
        <strain evidence="20 21">CBS 180</strain>
    </source>
</reference>
<organism evidence="20 21">
    <name type="scientific">Pichia inconspicua</name>
    <dbReference type="NCBI Taxonomy" id="52247"/>
    <lineage>
        <taxon>Eukaryota</taxon>
        <taxon>Fungi</taxon>
        <taxon>Dikarya</taxon>
        <taxon>Ascomycota</taxon>
        <taxon>Saccharomycotina</taxon>
        <taxon>Pichiomycetes</taxon>
        <taxon>Pichiales</taxon>
        <taxon>Pichiaceae</taxon>
        <taxon>Pichia</taxon>
    </lineage>
</organism>
<protein>
    <recommendedName>
        <fullName evidence="5 16">Serine/threonine-protein kinase Tel1</fullName>
        <ecNumber evidence="4 16">2.7.11.1</ecNumber>
    </recommendedName>
</protein>
<proteinExistence type="inferred from homology"/>
<keyword evidence="21" id="KW-1185">Reference proteome</keyword>
<dbReference type="InterPro" id="IPR011009">
    <property type="entry name" value="Kinase-like_dom_sf"/>
</dbReference>
<dbReference type="Pfam" id="PF11640">
    <property type="entry name" value="TAN"/>
    <property type="match status" value="1"/>
</dbReference>
<dbReference type="Pfam" id="PF00454">
    <property type="entry name" value="PI3_PI4_kinase"/>
    <property type="match status" value="1"/>
</dbReference>
<dbReference type="SMART" id="SM01343">
    <property type="entry name" value="FATC"/>
    <property type="match status" value="1"/>
</dbReference>
<dbReference type="GO" id="GO:0106310">
    <property type="term" value="F:protein serine kinase activity"/>
    <property type="evidence" value="ECO:0007669"/>
    <property type="project" value="RHEA"/>
</dbReference>
<dbReference type="InterPro" id="IPR000403">
    <property type="entry name" value="PI3/4_kinase_cat_dom"/>
</dbReference>
<keyword evidence="16" id="KW-0156">Chromatin regulator</keyword>
<dbReference type="InterPro" id="IPR038980">
    <property type="entry name" value="ATM_plant"/>
</dbReference>
<evidence type="ECO:0000256" key="13">
    <source>
        <dbReference type="ARBA" id="ARBA00023242"/>
    </source>
</evidence>
<keyword evidence="12 16" id="KW-0779">Telomere</keyword>
<comment type="function">
    <text evidence="16">Serine/threonine protein kinase which activates checkpoint signaling upon genotoxic stresses such as ionizing radiation (IR), ultraviolet light (UV), or DNA replication stalling, thereby acting as a DNA damage sensor. Recognizes the substrate consensus sequence [ST]-Q. Phosphorylates histone H2A to form H2AS128ph (gamma-H2A) at sites of DNA damage, involved in the regulation of DNA damage response mechanism. Required for the control of telomere length and genome stability.</text>
</comment>
<dbReference type="OrthoDB" id="381190at2759"/>
<evidence type="ECO:0000256" key="7">
    <source>
        <dbReference type="ARBA" id="ARBA00022679"/>
    </source>
</evidence>
<dbReference type="EC" id="2.7.11.1" evidence="4 16"/>
<dbReference type="Pfam" id="PF02260">
    <property type="entry name" value="FATC"/>
    <property type="match status" value="1"/>
</dbReference>
<evidence type="ECO:0000256" key="2">
    <source>
        <dbReference type="ARBA" id="ARBA00004574"/>
    </source>
</evidence>
<dbReference type="GO" id="GO:0005634">
    <property type="term" value="C:nucleus"/>
    <property type="evidence" value="ECO:0007669"/>
    <property type="project" value="UniProtKB-SubCell"/>
</dbReference>
<evidence type="ECO:0000313" key="20">
    <source>
        <dbReference type="EMBL" id="TID22545.1"/>
    </source>
</evidence>
<evidence type="ECO:0000256" key="8">
    <source>
        <dbReference type="ARBA" id="ARBA00022741"/>
    </source>
</evidence>
<dbReference type="CDD" id="cd05171">
    <property type="entry name" value="PIKKc_ATM"/>
    <property type="match status" value="1"/>
</dbReference>
<evidence type="ECO:0000256" key="14">
    <source>
        <dbReference type="ARBA" id="ARBA00047899"/>
    </source>
</evidence>
<evidence type="ECO:0000256" key="12">
    <source>
        <dbReference type="ARBA" id="ARBA00022895"/>
    </source>
</evidence>
<dbReference type="SMART" id="SM00146">
    <property type="entry name" value="PI3Kc"/>
    <property type="match status" value="1"/>
</dbReference>
<dbReference type="PANTHER" id="PTHR37079:SF4">
    <property type="entry name" value="SERINE_THREONINE-PROTEIN KINASE ATM"/>
    <property type="match status" value="1"/>
</dbReference>
<dbReference type="InterPro" id="IPR018936">
    <property type="entry name" value="PI3/4_kinase_CS"/>
</dbReference>
<dbReference type="PROSITE" id="PS50290">
    <property type="entry name" value="PI3_4_KINASE_3"/>
    <property type="match status" value="1"/>
</dbReference>
<evidence type="ECO:0000259" key="19">
    <source>
        <dbReference type="PROSITE" id="PS51190"/>
    </source>
</evidence>
<dbReference type="PROSITE" id="PS51190">
    <property type="entry name" value="FATC"/>
    <property type="match status" value="1"/>
</dbReference>
<evidence type="ECO:0000313" key="21">
    <source>
        <dbReference type="Proteomes" id="UP000307173"/>
    </source>
</evidence>
<evidence type="ECO:0000256" key="4">
    <source>
        <dbReference type="ARBA" id="ARBA00012513"/>
    </source>
</evidence>
<feature type="domain" description="FATC" evidence="19">
    <location>
        <begin position="2937"/>
        <end position="2969"/>
    </location>
</feature>
<evidence type="ECO:0000256" key="15">
    <source>
        <dbReference type="ARBA" id="ARBA00048679"/>
    </source>
</evidence>
<feature type="domain" description="PI3K/PI4K catalytic" evidence="17">
    <location>
        <begin position="2619"/>
        <end position="2926"/>
    </location>
</feature>
<evidence type="ECO:0000256" key="3">
    <source>
        <dbReference type="ARBA" id="ARBA00010769"/>
    </source>
</evidence>
<dbReference type="Gene3D" id="3.30.1010.10">
    <property type="entry name" value="Phosphatidylinositol 3-kinase Catalytic Subunit, Chain A, domain 4"/>
    <property type="match status" value="1"/>
</dbReference>
<comment type="caution">
    <text evidence="20">The sequence shown here is derived from an EMBL/GenBank/DDBJ whole genome shotgun (WGS) entry which is preliminary data.</text>
</comment>
<dbReference type="PROSITE" id="PS00916">
    <property type="entry name" value="PI3_4_KINASE_2"/>
    <property type="match status" value="1"/>
</dbReference>
<comment type="subcellular location">
    <subcellularLocation>
        <location evidence="2 16">Chromosome</location>
        <location evidence="2 16">Telomere</location>
    </subcellularLocation>
    <subcellularLocation>
        <location evidence="1 16">Nucleus</location>
    </subcellularLocation>
</comment>
<dbReference type="Proteomes" id="UP000307173">
    <property type="component" value="Unassembled WGS sequence"/>
</dbReference>
<evidence type="ECO:0000256" key="16">
    <source>
        <dbReference type="RuleBase" id="RU365027"/>
    </source>
</evidence>
<keyword evidence="6 16" id="KW-0723">Serine/threonine-protein kinase</keyword>
<dbReference type="InterPro" id="IPR036940">
    <property type="entry name" value="PI3/4_kinase_cat_sf"/>
</dbReference>
<evidence type="ECO:0000259" key="18">
    <source>
        <dbReference type="PROSITE" id="PS51189"/>
    </source>
</evidence>
<dbReference type="SMART" id="SM01342">
    <property type="entry name" value="TAN"/>
    <property type="match status" value="1"/>
</dbReference>
<comment type="similarity">
    <text evidence="3 16">Belongs to the PI3/PI4-kinase family. ATM subfamily.</text>
</comment>
<feature type="domain" description="FAT" evidence="18">
    <location>
        <begin position="1888"/>
        <end position="2509"/>
    </location>
</feature>
<dbReference type="GO" id="GO:0000781">
    <property type="term" value="C:chromosome, telomeric region"/>
    <property type="evidence" value="ECO:0007669"/>
    <property type="project" value="UniProtKB-SubCell"/>
</dbReference>
<dbReference type="EMBL" id="SELW01000541">
    <property type="protein sequence ID" value="TID22545.1"/>
    <property type="molecule type" value="Genomic_DNA"/>
</dbReference>
<keyword evidence="10 16" id="KW-0418">Kinase</keyword>
<evidence type="ECO:0000256" key="5">
    <source>
        <dbReference type="ARBA" id="ARBA00014619"/>
    </source>
</evidence>